<keyword evidence="2" id="KW-1133">Transmembrane helix</keyword>
<organism evidence="3 4">
    <name type="scientific">Adonisia turfae CCMR0081</name>
    <dbReference type="NCBI Taxonomy" id="2292702"/>
    <lineage>
        <taxon>Bacteria</taxon>
        <taxon>Bacillati</taxon>
        <taxon>Cyanobacteriota</taxon>
        <taxon>Adonisia</taxon>
        <taxon>Adonisia turfae</taxon>
    </lineage>
</organism>
<name>A0A6M0RDQ8_9CYAN</name>
<dbReference type="Proteomes" id="UP000481033">
    <property type="component" value="Unassembled WGS sequence"/>
</dbReference>
<dbReference type="AlphaFoldDB" id="A0A6M0RDQ8"/>
<reference evidence="3 4" key="1">
    <citation type="journal article" date="2020" name="Microb. Ecol.">
        <title>Ecogenomics of the Marine Benthic Filamentous Cyanobacterium Adonisia.</title>
        <authorList>
            <person name="Walter J.M."/>
            <person name="Coutinho F.H."/>
            <person name="Leomil L."/>
            <person name="Hargreaves P.I."/>
            <person name="Campeao M.E."/>
            <person name="Vieira V.V."/>
            <person name="Silva B.S."/>
            <person name="Fistarol G.O."/>
            <person name="Salomon P.S."/>
            <person name="Sawabe T."/>
            <person name="Mino S."/>
            <person name="Hosokawa M."/>
            <person name="Miyashita H."/>
            <person name="Maruyama F."/>
            <person name="van Verk M.C."/>
            <person name="Dutilh B.E."/>
            <person name="Thompson C.C."/>
            <person name="Thompson F.L."/>
        </authorList>
    </citation>
    <scope>NUCLEOTIDE SEQUENCE [LARGE SCALE GENOMIC DNA]</scope>
    <source>
        <strain evidence="3 4">CCMR0081</strain>
    </source>
</reference>
<evidence type="ECO:0000256" key="1">
    <source>
        <dbReference type="SAM" id="MobiDB-lite"/>
    </source>
</evidence>
<feature type="transmembrane region" description="Helical" evidence="2">
    <location>
        <begin position="29"/>
        <end position="51"/>
    </location>
</feature>
<protein>
    <submittedName>
        <fullName evidence="3">SH3 domain-containing protein</fullName>
    </submittedName>
</protein>
<evidence type="ECO:0000313" key="3">
    <source>
        <dbReference type="EMBL" id="NEZ54428.1"/>
    </source>
</evidence>
<evidence type="ECO:0000256" key="2">
    <source>
        <dbReference type="SAM" id="Phobius"/>
    </source>
</evidence>
<proteinExistence type="predicted"/>
<accession>A0A6M0RDQ8</accession>
<feature type="region of interest" description="Disordered" evidence="1">
    <location>
        <begin position="68"/>
        <end position="109"/>
    </location>
</feature>
<dbReference type="RefSeq" id="WP_250565555.1">
    <property type="nucleotide sequence ID" value="NZ_QXHD01000003.1"/>
</dbReference>
<keyword evidence="2" id="KW-0472">Membrane</keyword>
<comment type="caution">
    <text evidence="3">The sequence shown here is derived from an EMBL/GenBank/DDBJ whole genome shotgun (WGS) entry which is preliminary data.</text>
</comment>
<sequence>MFPENKHLETYLVSNQKTKSSPSVANITVIQYIGIVAISIPISVAVSFTLFKRLVDFSPMFEMDPPRVNTIPTNLPTRPPEDQLPEEDSFPSELPVPTSPTVIPDRTDDSGKISSDSIPIIYIDGYWIRIPSSCNGFHAGGANFRASPSLDASVIKGVVPVGERVFLTGETTYGDEIIWHRALNEALLDRSIEYGALNFLVADQEGWIANCFVEQL</sequence>
<gene>
    <name evidence="3" type="ORF">DXZ20_01680</name>
</gene>
<dbReference type="EMBL" id="QXHD01000003">
    <property type="protein sequence ID" value="NEZ54428.1"/>
    <property type="molecule type" value="Genomic_DNA"/>
</dbReference>
<evidence type="ECO:0000313" key="4">
    <source>
        <dbReference type="Proteomes" id="UP000481033"/>
    </source>
</evidence>
<keyword evidence="2" id="KW-0812">Transmembrane</keyword>
<keyword evidence="4" id="KW-1185">Reference proteome</keyword>